<proteinExistence type="predicted"/>
<accession>A0A1J9QV68</accession>
<dbReference type="Proteomes" id="UP000242791">
    <property type="component" value="Unassembled WGS sequence"/>
</dbReference>
<sequence length="91" mass="10880">MDKHRMIEPPPKRRSSEALDKRDGKRVNQAKEGSQELSAEEEEVFDMDIAEWKYKHEQRKLGREKDDPGKLQEKKREKKPVRQRRRPVTGI</sequence>
<dbReference type="EMBL" id="LGTZ01000629">
    <property type="protein sequence ID" value="OJD24131.1"/>
    <property type="molecule type" value="Genomic_DNA"/>
</dbReference>
<name>A0A1J9QV68_9EURO</name>
<feature type="compositionally biased region" description="Basic and acidic residues" evidence="1">
    <location>
        <begin position="1"/>
        <end position="26"/>
    </location>
</feature>
<comment type="caution">
    <text evidence="2">The sequence shown here is derived from an EMBL/GenBank/DDBJ whole genome shotgun (WGS) entry which is preliminary data.</text>
</comment>
<evidence type="ECO:0000313" key="3">
    <source>
        <dbReference type="Proteomes" id="UP000242791"/>
    </source>
</evidence>
<evidence type="ECO:0000313" key="2">
    <source>
        <dbReference type="EMBL" id="OJD24131.1"/>
    </source>
</evidence>
<feature type="region of interest" description="Disordered" evidence="1">
    <location>
        <begin position="56"/>
        <end position="91"/>
    </location>
</feature>
<evidence type="ECO:0000256" key="1">
    <source>
        <dbReference type="SAM" id="MobiDB-lite"/>
    </source>
</evidence>
<keyword evidence="3" id="KW-1185">Reference proteome</keyword>
<protein>
    <submittedName>
        <fullName evidence="2">Uncharacterized protein</fullName>
    </submittedName>
</protein>
<gene>
    <name evidence="2" type="ORF">ACJ73_04512</name>
</gene>
<feature type="compositionally biased region" description="Basic residues" evidence="1">
    <location>
        <begin position="76"/>
        <end position="91"/>
    </location>
</feature>
<reference evidence="2 3" key="1">
    <citation type="submission" date="2015-08" db="EMBL/GenBank/DDBJ databases">
        <title>Emmonsia species relationships and genome sequence.</title>
        <authorList>
            <person name="Cuomo C.A."/>
            <person name="Schwartz I.S."/>
            <person name="Kenyon C."/>
            <person name="De Hoog G.S."/>
            <person name="Govender N.P."/>
            <person name="Botha A."/>
            <person name="Moreno L."/>
            <person name="De Vries M."/>
            <person name="Munoz J.F."/>
            <person name="Stielow J.B."/>
        </authorList>
    </citation>
    <scope>NUCLEOTIDE SEQUENCE [LARGE SCALE GENOMIC DNA]</scope>
    <source>
        <strain evidence="2 3">EI222</strain>
    </source>
</reference>
<dbReference type="VEuPathDB" id="FungiDB:ACJ73_04512"/>
<organism evidence="2 3">
    <name type="scientific">Blastomyces percursus</name>
    <dbReference type="NCBI Taxonomy" id="1658174"/>
    <lineage>
        <taxon>Eukaryota</taxon>
        <taxon>Fungi</taxon>
        <taxon>Dikarya</taxon>
        <taxon>Ascomycota</taxon>
        <taxon>Pezizomycotina</taxon>
        <taxon>Eurotiomycetes</taxon>
        <taxon>Eurotiomycetidae</taxon>
        <taxon>Onygenales</taxon>
        <taxon>Ajellomycetaceae</taxon>
        <taxon>Blastomyces</taxon>
    </lineage>
</organism>
<dbReference type="AlphaFoldDB" id="A0A1J9QV68"/>
<feature type="region of interest" description="Disordered" evidence="1">
    <location>
        <begin position="1"/>
        <end position="42"/>
    </location>
</feature>
<feature type="compositionally biased region" description="Basic and acidic residues" evidence="1">
    <location>
        <begin position="56"/>
        <end position="75"/>
    </location>
</feature>